<name>A0ABU5RJD6_9PSEU</name>
<evidence type="ECO:0008006" key="3">
    <source>
        <dbReference type="Google" id="ProtNLM"/>
    </source>
</evidence>
<evidence type="ECO:0000313" key="2">
    <source>
        <dbReference type="Proteomes" id="UP001304298"/>
    </source>
</evidence>
<keyword evidence="2" id="KW-1185">Reference proteome</keyword>
<comment type="caution">
    <text evidence="1">The sequence shown here is derived from an EMBL/GenBank/DDBJ whole genome shotgun (WGS) entry which is preliminary data.</text>
</comment>
<gene>
    <name evidence="1" type="ORF">VA596_39410</name>
</gene>
<proteinExistence type="predicted"/>
<dbReference type="Pfam" id="PF18143">
    <property type="entry name" value="HAD_SAK_2"/>
    <property type="match status" value="1"/>
</dbReference>
<accession>A0ABU5RJD6</accession>
<dbReference type="Proteomes" id="UP001304298">
    <property type="component" value="Unassembled WGS sequence"/>
</dbReference>
<evidence type="ECO:0000313" key="1">
    <source>
        <dbReference type="EMBL" id="MEA5365650.1"/>
    </source>
</evidence>
<protein>
    <recommendedName>
        <fullName evidence="3">Secreted protein</fullName>
    </recommendedName>
</protein>
<sequence>MRPLILLDVDGPLSPWAAPRHAKPAGYVEHQLKVSRWGRRKLKMWLNPGHGPALLALAGSADAELVWATTWEHQANTLMGPAIGLPRLRVVEFPGEPAEWKFPAVARFAAGRPLAWFDDDFDTFPQARRGFVARRGDLSTELIAVNPRTGLTTEHFDALESWLRGLKTDRPDVGSPES</sequence>
<dbReference type="RefSeq" id="WP_323334349.1">
    <property type="nucleotide sequence ID" value="NZ_JAYFSI010000013.1"/>
</dbReference>
<dbReference type="EMBL" id="JAYFSI010000013">
    <property type="protein sequence ID" value="MEA5365650.1"/>
    <property type="molecule type" value="Genomic_DNA"/>
</dbReference>
<organism evidence="1 2">
    <name type="scientific">Amycolatopsis heterodermiae</name>
    <dbReference type="NCBI Taxonomy" id="3110235"/>
    <lineage>
        <taxon>Bacteria</taxon>
        <taxon>Bacillati</taxon>
        <taxon>Actinomycetota</taxon>
        <taxon>Actinomycetes</taxon>
        <taxon>Pseudonocardiales</taxon>
        <taxon>Pseudonocardiaceae</taxon>
        <taxon>Amycolatopsis</taxon>
    </lineage>
</organism>
<reference evidence="1 2" key="1">
    <citation type="submission" date="2023-12" db="EMBL/GenBank/DDBJ databases">
        <title>Amycolatopsis sp. V23-08.</title>
        <authorList>
            <person name="Somphong A."/>
        </authorList>
    </citation>
    <scope>NUCLEOTIDE SEQUENCE [LARGE SCALE GENOMIC DNA]</scope>
    <source>
        <strain evidence="1 2">V23-08</strain>
    </source>
</reference>